<feature type="domain" description="Gfo/Idh/MocA-like oxidoreductase N-terminal" evidence="2">
    <location>
        <begin position="357"/>
        <end position="474"/>
    </location>
</feature>
<dbReference type="SUPFAM" id="SSF51735">
    <property type="entry name" value="NAD(P)-binding Rossmann-fold domains"/>
    <property type="match status" value="1"/>
</dbReference>
<feature type="domain" description="Glycosyl transferase family 1" evidence="1">
    <location>
        <begin position="173"/>
        <end position="320"/>
    </location>
</feature>
<dbReference type="Gene3D" id="3.40.50.2000">
    <property type="entry name" value="Glycogen Phosphorylase B"/>
    <property type="match status" value="2"/>
</dbReference>
<dbReference type="SUPFAM" id="SSF55347">
    <property type="entry name" value="Glyceraldehyde-3-phosphate dehydrogenase-like, C-terminal domain"/>
    <property type="match status" value="1"/>
</dbReference>
<dbReference type="EMBL" id="CP031078">
    <property type="protein sequence ID" value="AYF02467.1"/>
    <property type="molecule type" value="Genomic_DNA"/>
</dbReference>
<name>A0A386UPB6_9RHOB</name>
<dbReference type="RefSeq" id="WP_199722198.1">
    <property type="nucleotide sequence ID" value="NZ_CP031078.1"/>
</dbReference>
<evidence type="ECO:0008006" key="6">
    <source>
        <dbReference type="Google" id="ProtNLM"/>
    </source>
</evidence>
<evidence type="ECO:0000259" key="1">
    <source>
        <dbReference type="Pfam" id="PF00534"/>
    </source>
</evidence>
<dbReference type="Pfam" id="PF01408">
    <property type="entry name" value="GFO_IDH_MocA"/>
    <property type="match status" value="1"/>
</dbReference>
<dbReference type="AlphaFoldDB" id="A0A386UPB6"/>
<dbReference type="SUPFAM" id="SSF53756">
    <property type="entry name" value="UDP-Glycosyltransferase/glycogen phosphorylase"/>
    <property type="match status" value="1"/>
</dbReference>
<dbReference type="Gene3D" id="3.30.360.10">
    <property type="entry name" value="Dihydrodipicolinate Reductase, domain 2"/>
    <property type="match status" value="1"/>
</dbReference>
<dbReference type="InterPro" id="IPR036291">
    <property type="entry name" value="NAD(P)-bd_dom_sf"/>
</dbReference>
<dbReference type="InterPro" id="IPR000683">
    <property type="entry name" value="Gfo/Idh/MocA-like_OxRdtase_N"/>
</dbReference>
<evidence type="ECO:0000313" key="5">
    <source>
        <dbReference type="Proteomes" id="UP000272010"/>
    </source>
</evidence>
<dbReference type="PANTHER" id="PTHR43249">
    <property type="entry name" value="UDP-N-ACETYL-2-AMINO-2-DEOXY-D-GLUCURONATE OXIDASE"/>
    <property type="match status" value="1"/>
</dbReference>
<accession>A0A386UPB6</accession>
<evidence type="ECO:0000313" key="4">
    <source>
        <dbReference type="EMBL" id="AYF02467.1"/>
    </source>
</evidence>
<sequence length="695" mass="74112">MRSLLITDSPDPSGVGEHMLALAGALPPGMASLAFPDHPAGRALAGRARAMGLAALTHDPDEVAAVIAASPAEIVHVHAGIGWEGLALVHAAADAGRRVLRTEHLPWLLTDPGQIRAYRQMAARLDGVIAVSRAGAAGWRQALAPLGDTAPPVHAVPNGIVPPPERHQGGAGLLCVGRLAPQKRHRTLLAALARLRRQGVDARLRIVGDGPGETHVRRWLDRLGLDGAVTLLGRRDDVPALMAQADLLVLPSAFEGLPLVLLEAMATGLPAVATAIPGSAEALGPGHPWQVPPGRSRPLAGAIAQALADPARRARVAARAHARWQHRFTAGAMAGAVLDIYRSTLRQQHEDGMTKTRLGFIGAGGIAQRHFGVLRTMEDVRIAAVCDPDRDRAAQAARDTGAVAYADHDAMLAAEDLDAVYICVPPFAHGAPERACIARGLPFFVEKPVSLDLDTAEAIAAEVEAAGLITAVGYHWRYLDTMDEARVHLAQNPAHLMQGFWLDQTPPPQWWWDQDRCGGQVVEQATHVIDAARFLAGDVTEVFGMAARRDRDDFQGLTVPTATAATLRFASGAIANLAATCLLRWNHRVGLHVFADGLAMEISDHDLMVDVGRGRPVRPADGDPVWREDRDFIEAVQGHENRIRCPYAEALETHRVALAVARSAREGALVKMEGLRADPQPIFCPSAAPGPHHAA</sequence>
<evidence type="ECO:0000259" key="3">
    <source>
        <dbReference type="Pfam" id="PF22725"/>
    </source>
</evidence>
<dbReference type="GO" id="GO:0000166">
    <property type="term" value="F:nucleotide binding"/>
    <property type="evidence" value="ECO:0007669"/>
    <property type="project" value="InterPro"/>
</dbReference>
<protein>
    <recommendedName>
        <fullName evidence="6">Glycosyl transferase family 1</fullName>
    </recommendedName>
</protein>
<feature type="domain" description="GFO/IDH/MocA-like oxidoreductase" evidence="3">
    <location>
        <begin position="500"/>
        <end position="593"/>
    </location>
</feature>
<dbReference type="InterPro" id="IPR001296">
    <property type="entry name" value="Glyco_trans_1"/>
</dbReference>
<dbReference type="Pfam" id="PF00534">
    <property type="entry name" value="Glycos_transf_1"/>
    <property type="match status" value="1"/>
</dbReference>
<dbReference type="Pfam" id="PF22725">
    <property type="entry name" value="GFO_IDH_MocA_C3"/>
    <property type="match status" value="1"/>
</dbReference>
<reference evidence="5" key="1">
    <citation type="submission" date="2018-07" db="EMBL/GenBank/DDBJ databases">
        <title>Genome Structure of the Opportunistic Pathogen Paracoccus yeei (Alphaproteobacteria) and Identification of Putative Virulence Factors.</title>
        <authorList>
            <person name="Lasek R."/>
            <person name="Szuplewska M."/>
            <person name="Mitura M."/>
            <person name="Decewicz P."/>
            <person name="Chmielowska C."/>
            <person name="Pawlot A."/>
            <person name="Sentkowska D."/>
            <person name="Czarnecki J."/>
            <person name="Bartosik D."/>
        </authorList>
    </citation>
    <scope>NUCLEOTIDE SEQUENCE [LARGE SCALE GENOMIC DNA]</scope>
    <source>
        <strain evidence="5">CCUG 32053</strain>
    </source>
</reference>
<dbReference type="InterPro" id="IPR055170">
    <property type="entry name" value="GFO_IDH_MocA-like_dom"/>
</dbReference>
<gene>
    <name evidence="4" type="ORF">PY32053_02879</name>
</gene>
<dbReference type="Proteomes" id="UP000272010">
    <property type="component" value="Chromosome"/>
</dbReference>
<dbReference type="Gene3D" id="3.40.50.720">
    <property type="entry name" value="NAD(P)-binding Rossmann-like Domain"/>
    <property type="match status" value="1"/>
</dbReference>
<dbReference type="InterPro" id="IPR052515">
    <property type="entry name" value="Gfo/Idh/MocA_Oxidoreductase"/>
</dbReference>
<dbReference type="CDD" id="cd03801">
    <property type="entry name" value="GT4_PimA-like"/>
    <property type="match status" value="1"/>
</dbReference>
<evidence type="ECO:0000259" key="2">
    <source>
        <dbReference type="Pfam" id="PF01408"/>
    </source>
</evidence>
<proteinExistence type="predicted"/>
<dbReference type="PANTHER" id="PTHR43249:SF1">
    <property type="entry name" value="D-GLUCOSIDE 3-DEHYDROGENASE"/>
    <property type="match status" value="1"/>
</dbReference>
<organism evidence="4 5">
    <name type="scientific">Paracoccus yeei</name>
    <dbReference type="NCBI Taxonomy" id="147645"/>
    <lineage>
        <taxon>Bacteria</taxon>
        <taxon>Pseudomonadati</taxon>
        <taxon>Pseudomonadota</taxon>
        <taxon>Alphaproteobacteria</taxon>
        <taxon>Rhodobacterales</taxon>
        <taxon>Paracoccaceae</taxon>
        <taxon>Paracoccus</taxon>
    </lineage>
</organism>